<name>A0A6A6ZKM7_9PLEO</name>
<feature type="region of interest" description="Disordered" evidence="5">
    <location>
        <begin position="437"/>
        <end position="488"/>
    </location>
</feature>
<dbReference type="OrthoDB" id="3684984at2759"/>
<keyword evidence="8" id="KW-1185">Reference proteome</keyword>
<protein>
    <recommendedName>
        <fullName evidence="9">Extracellular membrane protein CFEM domain-containing protein</fullName>
    </recommendedName>
</protein>
<accession>A0A6A6ZKM7</accession>
<evidence type="ECO:0000256" key="4">
    <source>
        <dbReference type="ARBA" id="ARBA00023136"/>
    </source>
</evidence>
<evidence type="ECO:0000313" key="7">
    <source>
        <dbReference type="EMBL" id="KAF2821610.1"/>
    </source>
</evidence>
<dbReference type="AlphaFoldDB" id="A0A6A6ZKM7"/>
<evidence type="ECO:0000256" key="5">
    <source>
        <dbReference type="SAM" id="MobiDB-lite"/>
    </source>
</evidence>
<dbReference type="InterPro" id="IPR051694">
    <property type="entry name" value="Immunoregulatory_rcpt-like"/>
</dbReference>
<organism evidence="7 8">
    <name type="scientific">Ophiobolus disseminans</name>
    <dbReference type="NCBI Taxonomy" id="1469910"/>
    <lineage>
        <taxon>Eukaryota</taxon>
        <taxon>Fungi</taxon>
        <taxon>Dikarya</taxon>
        <taxon>Ascomycota</taxon>
        <taxon>Pezizomycotina</taxon>
        <taxon>Dothideomycetes</taxon>
        <taxon>Pleosporomycetidae</taxon>
        <taxon>Pleosporales</taxon>
        <taxon>Pleosporineae</taxon>
        <taxon>Phaeosphaeriaceae</taxon>
        <taxon>Ophiobolus</taxon>
    </lineage>
</organism>
<evidence type="ECO:0000256" key="6">
    <source>
        <dbReference type="SAM" id="Phobius"/>
    </source>
</evidence>
<keyword evidence="4 6" id="KW-0472">Membrane</keyword>
<evidence type="ECO:0008006" key="9">
    <source>
        <dbReference type="Google" id="ProtNLM"/>
    </source>
</evidence>
<dbReference type="EMBL" id="MU006236">
    <property type="protein sequence ID" value="KAF2821610.1"/>
    <property type="molecule type" value="Genomic_DNA"/>
</dbReference>
<gene>
    <name evidence="7" type="ORF">CC86DRAFT_470326</name>
</gene>
<comment type="subcellular location">
    <subcellularLocation>
        <location evidence="1">Membrane</location>
        <topology evidence="1">Single-pass membrane protein</topology>
    </subcellularLocation>
</comment>
<proteinExistence type="predicted"/>
<feature type="region of interest" description="Disordered" evidence="5">
    <location>
        <begin position="390"/>
        <end position="424"/>
    </location>
</feature>
<sequence>MASNIVARGPQSYAPPPSVSSRAAKACQISEKCRSEAHTDKQHPEWPPGPLTCKTNDLACIFGEDSYLLGNRYFSSSCLAGECEADEDKKEFVLQYMKFANYQHYYKNSFPPDWTLFAPADLPDKAPESTSSTITLASTLTSTLLSTSTLAPSTTSPTTAPTTQQSTMESPQAPPLAATTTTWADIHIPMCGVTENCLVDKKSIDPCRLTNLRCVCKISSSISKSTYFEQNCLFNECYSELGRKEWMDSFAYACDKSNITLVDISDQWKPFVPAWYMQKYFPGTTPIGPSPHNSTETQHHDMGKGLSTGAIAGIAVSIGCLFIGLLIAGILFYLRSKKKQRESDKQKAILEDQLQVGGGVHARINALQPMHQRTSSDSLGTTRVDTHVGSWAPKSVDSTPFRPECYHPQQHPNPTAPSSIYDDLDKQSQFPSKVAYWNHGYRPPVRSPPPRHQSVSQPPQRPLRPDEDEILPTPRHSVLHEVQGSPVYNERGVRTQSWMSPVMTASHTSPVYGLDGETVGYRQTGF</sequence>
<evidence type="ECO:0000313" key="8">
    <source>
        <dbReference type="Proteomes" id="UP000799424"/>
    </source>
</evidence>
<feature type="compositionally biased region" description="Low complexity" evidence="5">
    <location>
        <begin position="147"/>
        <end position="167"/>
    </location>
</feature>
<keyword evidence="3 6" id="KW-1133">Transmembrane helix</keyword>
<evidence type="ECO:0000256" key="2">
    <source>
        <dbReference type="ARBA" id="ARBA00022692"/>
    </source>
</evidence>
<evidence type="ECO:0000256" key="3">
    <source>
        <dbReference type="ARBA" id="ARBA00022989"/>
    </source>
</evidence>
<dbReference type="PANTHER" id="PTHR15549">
    <property type="entry name" value="PAIRED IMMUNOGLOBULIN-LIKE TYPE 2 RECEPTOR"/>
    <property type="match status" value="1"/>
</dbReference>
<keyword evidence="2 6" id="KW-0812">Transmembrane</keyword>
<dbReference type="GO" id="GO:0016020">
    <property type="term" value="C:membrane"/>
    <property type="evidence" value="ECO:0007669"/>
    <property type="project" value="UniProtKB-SubCell"/>
</dbReference>
<reference evidence="7" key="1">
    <citation type="journal article" date="2020" name="Stud. Mycol.">
        <title>101 Dothideomycetes genomes: a test case for predicting lifestyles and emergence of pathogens.</title>
        <authorList>
            <person name="Haridas S."/>
            <person name="Albert R."/>
            <person name="Binder M."/>
            <person name="Bloem J."/>
            <person name="Labutti K."/>
            <person name="Salamov A."/>
            <person name="Andreopoulos B."/>
            <person name="Baker S."/>
            <person name="Barry K."/>
            <person name="Bills G."/>
            <person name="Bluhm B."/>
            <person name="Cannon C."/>
            <person name="Castanera R."/>
            <person name="Culley D."/>
            <person name="Daum C."/>
            <person name="Ezra D."/>
            <person name="Gonzalez J."/>
            <person name="Henrissat B."/>
            <person name="Kuo A."/>
            <person name="Liang C."/>
            <person name="Lipzen A."/>
            <person name="Lutzoni F."/>
            <person name="Magnuson J."/>
            <person name="Mondo S."/>
            <person name="Nolan M."/>
            <person name="Ohm R."/>
            <person name="Pangilinan J."/>
            <person name="Park H.-J."/>
            <person name="Ramirez L."/>
            <person name="Alfaro M."/>
            <person name="Sun H."/>
            <person name="Tritt A."/>
            <person name="Yoshinaga Y."/>
            <person name="Zwiers L.-H."/>
            <person name="Turgeon B."/>
            <person name="Goodwin S."/>
            <person name="Spatafora J."/>
            <person name="Crous P."/>
            <person name="Grigoriev I."/>
        </authorList>
    </citation>
    <scope>NUCLEOTIDE SEQUENCE</scope>
    <source>
        <strain evidence="7">CBS 113818</strain>
    </source>
</reference>
<feature type="transmembrane region" description="Helical" evidence="6">
    <location>
        <begin position="310"/>
        <end position="334"/>
    </location>
</feature>
<feature type="region of interest" description="Disordered" evidence="5">
    <location>
        <begin position="147"/>
        <end position="174"/>
    </location>
</feature>
<evidence type="ECO:0000256" key="1">
    <source>
        <dbReference type="ARBA" id="ARBA00004167"/>
    </source>
</evidence>
<dbReference type="GO" id="GO:0071944">
    <property type="term" value="C:cell periphery"/>
    <property type="evidence" value="ECO:0007669"/>
    <property type="project" value="UniProtKB-ARBA"/>
</dbReference>
<dbReference type="Proteomes" id="UP000799424">
    <property type="component" value="Unassembled WGS sequence"/>
</dbReference>